<accession>A0ABQ5R1P6</accession>
<dbReference type="Proteomes" id="UP001144280">
    <property type="component" value="Unassembled WGS sequence"/>
</dbReference>
<evidence type="ECO:0000256" key="3">
    <source>
        <dbReference type="ARBA" id="ARBA00023121"/>
    </source>
</evidence>
<proteinExistence type="predicted"/>
<organism evidence="5 6">
    <name type="scientific">Phytohabitans aurantiacus</name>
    <dbReference type="NCBI Taxonomy" id="3016789"/>
    <lineage>
        <taxon>Bacteria</taxon>
        <taxon>Bacillati</taxon>
        <taxon>Actinomycetota</taxon>
        <taxon>Actinomycetes</taxon>
        <taxon>Micromonosporales</taxon>
        <taxon>Micromonosporaceae</taxon>
    </lineage>
</organism>
<comment type="subcellular location">
    <subcellularLocation>
        <location evidence="1">Golgi apparatus membrane</location>
        <topology evidence="1">Peripheral membrane protein</topology>
        <orientation evidence="1">Cytoplasmic side</orientation>
    </subcellularLocation>
</comment>
<evidence type="ECO:0008006" key="7">
    <source>
        <dbReference type="Google" id="ProtNLM"/>
    </source>
</evidence>
<reference evidence="5" key="1">
    <citation type="submission" date="2022-12" db="EMBL/GenBank/DDBJ databases">
        <title>New Phytohabitans aurantiacus sp. RD004123 nov., an actinomycete isolated from soil.</title>
        <authorList>
            <person name="Triningsih D.W."/>
            <person name="Harunari E."/>
            <person name="Igarashi Y."/>
        </authorList>
    </citation>
    <scope>NUCLEOTIDE SEQUENCE</scope>
    <source>
        <strain evidence="5">RD004123</strain>
    </source>
</reference>
<comment type="caution">
    <text evidence="5">The sequence shown here is derived from an EMBL/GenBank/DDBJ whole genome shotgun (WGS) entry which is preliminary data.</text>
</comment>
<evidence type="ECO:0000313" key="5">
    <source>
        <dbReference type="EMBL" id="GLH99869.1"/>
    </source>
</evidence>
<name>A0ABQ5R1P6_9ACTN</name>
<keyword evidence="2" id="KW-0333">Golgi apparatus</keyword>
<evidence type="ECO:0000256" key="2">
    <source>
        <dbReference type="ARBA" id="ARBA00023034"/>
    </source>
</evidence>
<dbReference type="Pfam" id="PF05719">
    <property type="entry name" value="GPP34"/>
    <property type="match status" value="1"/>
</dbReference>
<evidence type="ECO:0000256" key="4">
    <source>
        <dbReference type="ARBA" id="ARBA00023136"/>
    </source>
</evidence>
<dbReference type="InterPro" id="IPR038261">
    <property type="entry name" value="GPP34-like_sf"/>
</dbReference>
<evidence type="ECO:0000256" key="1">
    <source>
        <dbReference type="ARBA" id="ARBA00004255"/>
    </source>
</evidence>
<keyword evidence="3" id="KW-0446">Lipid-binding</keyword>
<dbReference type="RefSeq" id="WP_281899819.1">
    <property type="nucleotide sequence ID" value="NZ_BSDI01000029.1"/>
</dbReference>
<sequence length="264" mass="29033">MPSAVPTRLTDNLWLAAHDSVDGRPHIGDWPLAVGLATGLLAELGQYRYCELRQGELFRTNADLPDDPALAPLLTKMASEEQSRPPLPPPTARGRARASGAAEEIWGRLPAAQSGRVWPPQAQDEHRHRRQGHDLREWMSYLAYAKRAEDRVIARLSRTGLIRLDERRRLLGGTKVRYVPYDSVASGNPANAISAALQRNFALTTSELLLAGLFLVTGLHHYALSTLAPEERSLLTRQLGMGLDPMSRELLKAADAAVGEAAMR</sequence>
<protein>
    <recommendedName>
        <fullName evidence="7">GPP34 family phosphoprotein</fullName>
    </recommendedName>
</protein>
<gene>
    <name evidence="5" type="ORF">Pa4123_51450</name>
</gene>
<keyword evidence="4" id="KW-0472">Membrane</keyword>
<dbReference type="Gene3D" id="1.10.3630.10">
    <property type="entry name" value="yeast vps74-n-term truncation variant domain like"/>
    <property type="match status" value="1"/>
</dbReference>
<dbReference type="InterPro" id="IPR008628">
    <property type="entry name" value="GPP34-like"/>
</dbReference>
<dbReference type="EMBL" id="BSDI01000029">
    <property type="protein sequence ID" value="GLH99869.1"/>
    <property type="molecule type" value="Genomic_DNA"/>
</dbReference>
<evidence type="ECO:0000313" key="6">
    <source>
        <dbReference type="Proteomes" id="UP001144280"/>
    </source>
</evidence>
<keyword evidence="6" id="KW-1185">Reference proteome</keyword>